<evidence type="ECO:0000256" key="1">
    <source>
        <dbReference type="ARBA" id="ARBA00022676"/>
    </source>
</evidence>
<dbReference type="Pfam" id="PF01075">
    <property type="entry name" value="Glyco_transf_9"/>
    <property type="match status" value="1"/>
</dbReference>
<proteinExistence type="predicted"/>
<sequence>MEVGTVPRALVIQLARLGDLVQSLPAIAALRARHPETQLDLLCPSQLAEVGRMLPGIENVLEWDGAAWRRRAEAAGHDLRPDHLVDVEAALAALAPERYDCAYVLNQHPRALVAASLLAYDVTGPLEHGPLDRTLTPWAAYVRDVARRATGQRVHLADAFCGLCGCSPPGRVVTLDPPDVRLPDDLDRIGKQGAPWIALIVGAGETERLVPAAIWRQWIVAFLASAPRGRVVLVGTERERAAEIQAPLPPSVLGRIWDATGRTSLTQLAAMLARCHRIIGADTGPLHLAAALGRPVIGWYFARARVHETGPYGIHHVVWQAEDVKRDASCVMREASCVKREANEHLSAASRFTHHASPVRWPVDETIAAVLSRTAEASDGWTVWQSHCDRFGAYYTEAGRPPDPPCEREALWRELEPAHS</sequence>
<dbReference type="AlphaFoldDB" id="A0A0K2GC99"/>
<dbReference type="InterPro" id="IPR002201">
    <property type="entry name" value="Glyco_trans_9"/>
</dbReference>
<evidence type="ECO:0000256" key="2">
    <source>
        <dbReference type="ARBA" id="ARBA00022679"/>
    </source>
</evidence>
<dbReference type="OrthoDB" id="5506840at2"/>
<evidence type="ECO:0000313" key="3">
    <source>
        <dbReference type="EMBL" id="ALA58573.1"/>
    </source>
</evidence>
<dbReference type="Proteomes" id="UP000069205">
    <property type="component" value="Chromosome"/>
</dbReference>
<evidence type="ECO:0000313" key="4">
    <source>
        <dbReference type="Proteomes" id="UP000069205"/>
    </source>
</evidence>
<dbReference type="SUPFAM" id="SSF53756">
    <property type="entry name" value="UDP-Glycosyltransferase/glycogen phosphorylase"/>
    <property type="match status" value="1"/>
</dbReference>
<dbReference type="Gene3D" id="3.40.50.2000">
    <property type="entry name" value="Glycogen Phosphorylase B"/>
    <property type="match status" value="2"/>
</dbReference>
<dbReference type="GO" id="GO:0008713">
    <property type="term" value="F:ADP-heptose-lipopolysaccharide heptosyltransferase activity"/>
    <property type="evidence" value="ECO:0007669"/>
    <property type="project" value="TreeGrafter"/>
</dbReference>
<dbReference type="CDD" id="cd03789">
    <property type="entry name" value="GT9_LPS_heptosyltransferase"/>
    <property type="match status" value="1"/>
</dbReference>
<dbReference type="EMBL" id="CP011801">
    <property type="protein sequence ID" value="ALA58573.1"/>
    <property type="molecule type" value="Genomic_DNA"/>
</dbReference>
<reference evidence="3 4" key="1">
    <citation type="journal article" date="2015" name="Proc. Natl. Acad. Sci. U.S.A.">
        <title>Expanded metabolic versatility of ubiquitous nitrite-oxidizing bacteria from the genus Nitrospira.</title>
        <authorList>
            <person name="Koch H."/>
            <person name="Lucker S."/>
            <person name="Albertsen M."/>
            <person name="Kitzinger K."/>
            <person name="Herbold C."/>
            <person name="Spieck E."/>
            <person name="Nielsen P.H."/>
            <person name="Wagner M."/>
            <person name="Daims H."/>
        </authorList>
    </citation>
    <scope>NUCLEOTIDE SEQUENCE [LARGE SCALE GENOMIC DNA]</scope>
    <source>
        <strain evidence="3 4">NSP M-1</strain>
    </source>
</reference>
<name>A0A0K2GC99_NITMO</name>
<organism evidence="3 4">
    <name type="scientific">Nitrospira moscoviensis</name>
    <dbReference type="NCBI Taxonomy" id="42253"/>
    <lineage>
        <taxon>Bacteria</taxon>
        <taxon>Pseudomonadati</taxon>
        <taxon>Nitrospirota</taxon>
        <taxon>Nitrospiria</taxon>
        <taxon>Nitrospirales</taxon>
        <taxon>Nitrospiraceae</taxon>
        <taxon>Nitrospira</taxon>
    </lineage>
</organism>
<dbReference type="EC" id="2.4.-.-" evidence="3"/>
<dbReference type="GO" id="GO:0005829">
    <property type="term" value="C:cytosol"/>
    <property type="evidence" value="ECO:0007669"/>
    <property type="project" value="TreeGrafter"/>
</dbReference>
<keyword evidence="4" id="KW-1185">Reference proteome</keyword>
<dbReference type="InterPro" id="IPR051199">
    <property type="entry name" value="LPS_LOS_Heptosyltrfase"/>
</dbReference>
<accession>A0A0K2GC99</accession>
<dbReference type="PANTHER" id="PTHR30160">
    <property type="entry name" value="TETRAACYLDISACCHARIDE 4'-KINASE-RELATED"/>
    <property type="match status" value="1"/>
</dbReference>
<dbReference type="KEGG" id="nmv:NITMOv2_2156"/>
<dbReference type="GO" id="GO:0009244">
    <property type="term" value="P:lipopolysaccharide core region biosynthetic process"/>
    <property type="evidence" value="ECO:0007669"/>
    <property type="project" value="TreeGrafter"/>
</dbReference>
<keyword evidence="1 3" id="KW-0328">Glycosyltransferase</keyword>
<keyword evidence="2 3" id="KW-0808">Transferase</keyword>
<dbReference type="PATRIC" id="fig|42253.5.peg.2125"/>
<dbReference type="STRING" id="42253.NITMOv2_2156"/>
<gene>
    <name evidence="3" type="ORF">NITMOv2_2156</name>
</gene>
<protein>
    <submittedName>
        <fullName evidence="3">Putative Glycosyltransferase, family 9</fullName>
        <ecNumber evidence="3">2.4.-.-</ecNumber>
    </submittedName>
</protein>